<dbReference type="PANTHER" id="PTHR37042">
    <property type="entry name" value="OUTER MEMBRANE PROTEIN RV1973"/>
    <property type="match status" value="1"/>
</dbReference>
<evidence type="ECO:0000256" key="1">
    <source>
        <dbReference type="ARBA" id="ARBA00004370"/>
    </source>
</evidence>
<feature type="compositionally biased region" description="Low complexity" evidence="3">
    <location>
        <begin position="100"/>
        <end position="111"/>
    </location>
</feature>
<feature type="transmembrane region" description="Helical" evidence="4">
    <location>
        <begin position="121"/>
        <end position="141"/>
    </location>
</feature>
<evidence type="ECO:0008006" key="7">
    <source>
        <dbReference type="Google" id="ProtNLM"/>
    </source>
</evidence>
<keyword evidence="6" id="KW-1185">Reference proteome</keyword>
<dbReference type="AlphaFoldDB" id="A0A4D4IYA4"/>
<evidence type="ECO:0000256" key="3">
    <source>
        <dbReference type="SAM" id="MobiDB-lite"/>
    </source>
</evidence>
<dbReference type="EMBL" id="BJFL01000003">
    <property type="protein sequence ID" value="GDY29365.1"/>
    <property type="molecule type" value="Genomic_DNA"/>
</dbReference>
<accession>A0A4D4IYA4</accession>
<comment type="subcellular location">
    <subcellularLocation>
        <location evidence="1">Membrane</location>
    </subcellularLocation>
</comment>
<dbReference type="Proteomes" id="UP000298860">
    <property type="component" value="Unassembled WGS sequence"/>
</dbReference>
<evidence type="ECO:0000313" key="6">
    <source>
        <dbReference type="Proteomes" id="UP000298860"/>
    </source>
</evidence>
<dbReference type="GO" id="GO:0016020">
    <property type="term" value="C:membrane"/>
    <property type="evidence" value="ECO:0007669"/>
    <property type="project" value="UniProtKB-SubCell"/>
</dbReference>
<comment type="caution">
    <text evidence="5">The sequence shown here is derived from an EMBL/GenBank/DDBJ whole genome shotgun (WGS) entry which is preliminary data.</text>
</comment>
<reference evidence="6" key="1">
    <citation type="submission" date="2019-04" db="EMBL/GenBank/DDBJ databases">
        <title>Draft genome sequence of Pseudonocardiaceae bacterium SL3-2-4.</title>
        <authorList>
            <person name="Ningsih F."/>
            <person name="Yokota A."/>
            <person name="Sakai Y."/>
            <person name="Nanatani K."/>
            <person name="Yabe S."/>
            <person name="Oetari A."/>
            <person name="Sjamsuridzal W."/>
        </authorList>
    </citation>
    <scope>NUCLEOTIDE SEQUENCE [LARGE SCALE GENOMIC DNA]</scope>
    <source>
        <strain evidence="6">SL3-2-4</strain>
    </source>
</reference>
<sequence>MPPSRRRTGTQSGSRRPRVAGMRQRPHDQEAEAPEQGAANEGVAAPAEESASATDGGVARPVIGEENGATQDGTDQGAERATETTAQLSKIKDSPDAGEAESGGAAAEPAAGRGGLFSREFALPIALVLLAAVLAGLAVWFRGEASALTSGGDAENKALVDAAATSEVNGQISSAVEKVFSYSFADTAATENAAKQLLTGKAADQYNQLFAQIKQQAPAQKLVVSVKVVTSGVKMLQGDRAQVLLFLDQTATRTDANQTNSGAAQLSVNAEKRGNNWVITDLNMR</sequence>
<name>A0A4D4IYA4_9PSEU</name>
<evidence type="ECO:0000313" key="5">
    <source>
        <dbReference type="EMBL" id="GDY29365.1"/>
    </source>
</evidence>
<proteinExistence type="predicted"/>
<feature type="region of interest" description="Disordered" evidence="3">
    <location>
        <begin position="1"/>
        <end position="111"/>
    </location>
</feature>
<gene>
    <name evidence="5" type="ORF">GTS_09980</name>
</gene>
<keyword evidence="2 4" id="KW-0472">Membrane</keyword>
<protein>
    <recommendedName>
        <fullName evidence="7">Mce-associated membrane protein</fullName>
    </recommendedName>
</protein>
<keyword evidence="4" id="KW-0812">Transmembrane</keyword>
<evidence type="ECO:0000256" key="4">
    <source>
        <dbReference type="SAM" id="Phobius"/>
    </source>
</evidence>
<organism evidence="5 6">
    <name type="scientific">Gandjariella thermophila</name>
    <dbReference type="NCBI Taxonomy" id="1931992"/>
    <lineage>
        <taxon>Bacteria</taxon>
        <taxon>Bacillati</taxon>
        <taxon>Actinomycetota</taxon>
        <taxon>Actinomycetes</taxon>
        <taxon>Pseudonocardiales</taxon>
        <taxon>Pseudonocardiaceae</taxon>
        <taxon>Gandjariella</taxon>
    </lineage>
</organism>
<evidence type="ECO:0000256" key="2">
    <source>
        <dbReference type="ARBA" id="ARBA00023136"/>
    </source>
</evidence>
<keyword evidence="4" id="KW-1133">Transmembrane helix</keyword>
<dbReference type="PANTHER" id="PTHR37042:SF4">
    <property type="entry name" value="OUTER MEMBRANE PROTEIN RV1973"/>
    <property type="match status" value="1"/>
</dbReference>